<proteinExistence type="predicted"/>
<dbReference type="Proteomes" id="UP000240883">
    <property type="component" value="Unassembled WGS sequence"/>
</dbReference>
<evidence type="ECO:0000313" key="2">
    <source>
        <dbReference type="EMBL" id="PSN70686.1"/>
    </source>
</evidence>
<gene>
    <name evidence="2" type="ORF">BS50DRAFT_597939</name>
</gene>
<dbReference type="OrthoDB" id="194358at2759"/>
<organism evidence="2 3">
    <name type="scientific">Corynespora cassiicola Philippines</name>
    <dbReference type="NCBI Taxonomy" id="1448308"/>
    <lineage>
        <taxon>Eukaryota</taxon>
        <taxon>Fungi</taxon>
        <taxon>Dikarya</taxon>
        <taxon>Ascomycota</taxon>
        <taxon>Pezizomycotina</taxon>
        <taxon>Dothideomycetes</taxon>
        <taxon>Pleosporomycetidae</taxon>
        <taxon>Pleosporales</taxon>
        <taxon>Corynesporascaceae</taxon>
        <taxon>Corynespora</taxon>
    </lineage>
</organism>
<name>A0A2T2NZH9_CORCC</name>
<accession>A0A2T2NZH9</accession>
<evidence type="ECO:0000256" key="1">
    <source>
        <dbReference type="SAM" id="MobiDB-lite"/>
    </source>
</evidence>
<keyword evidence="3" id="KW-1185">Reference proteome</keyword>
<dbReference type="EMBL" id="KZ678131">
    <property type="protein sequence ID" value="PSN70686.1"/>
    <property type="molecule type" value="Genomic_DNA"/>
</dbReference>
<reference evidence="2 3" key="1">
    <citation type="journal article" date="2018" name="Front. Microbiol.">
        <title>Genome-Wide Analysis of Corynespora cassiicola Leaf Fall Disease Putative Effectors.</title>
        <authorList>
            <person name="Lopez D."/>
            <person name="Ribeiro S."/>
            <person name="Label P."/>
            <person name="Fumanal B."/>
            <person name="Venisse J.S."/>
            <person name="Kohler A."/>
            <person name="de Oliveira R.R."/>
            <person name="Labutti K."/>
            <person name="Lipzen A."/>
            <person name="Lail K."/>
            <person name="Bauer D."/>
            <person name="Ohm R.A."/>
            <person name="Barry K.W."/>
            <person name="Spatafora J."/>
            <person name="Grigoriev I.V."/>
            <person name="Martin F.M."/>
            <person name="Pujade-Renaud V."/>
        </authorList>
    </citation>
    <scope>NUCLEOTIDE SEQUENCE [LARGE SCALE GENOMIC DNA]</scope>
    <source>
        <strain evidence="2 3">Philippines</strain>
    </source>
</reference>
<protein>
    <submittedName>
        <fullName evidence="2">Uncharacterized protein</fullName>
    </submittedName>
</protein>
<dbReference type="AlphaFoldDB" id="A0A2T2NZH9"/>
<feature type="region of interest" description="Disordered" evidence="1">
    <location>
        <begin position="135"/>
        <end position="178"/>
    </location>
</feature>
<sequence>MCDICDVRPGTVKCSCGNLYCELHYAKHQAKQKRHYRMGGHIDKIWAWISGATSALAGASLREKGFERDEASKWFGLHVTKKENDRFVRLIETTRFSSLVEESVREHGVRRQFPSIVSFIGETGAGKSTLIRSMISHSQSRQKTPSRRIPPHSSDNSDEGYQDRWDAPMPGAQQGTDALLPTTGEVNLYPDPSTFGTETPHFYADCEGMLGGEPAAAQYQQTWPKAAKRSYLLENKYQKKIDRITAVTTIYPRFMYIFSDVICMVTRNQKTWANSVVQLLEWSQVGSHNTVNQYALPALIVVLNGSTIENEAWLDDENAATNDFFRTIENEIRENIILRKLAQKHGDKSMKEMLLRNFSSVHVHYVPLQGYKKLGGTNIIVTQTDQLANRIRKDAERVQNYRKKTWTLYDANQLQWVFDYAFKHLASGSEEPFDLNQFRQQVSPPVTIDGYFAEFLGRSLYRSPQANFDAVGAVFGSSLFRRALKLDEQGEYSAYINR</sequence>
<dbReference type="CDD" id="cd19757">
    <property type="entry name" value="Bbox1"/>
    <property type="match status" value="1"/>
</dbReference>
<evidence type="ECO:0000313" key="3">
    <source>
        <dbReference type="Proteomes" id="UP000240883"/>
    </source>
</evidence>